<comment type="similarity">
    <text evidence="1">Belongs to the peptidase C1 family.</text>
</comment>
<dbReference type="Proteomes" id="UP000232323">
    <property type="component" value="Unassembled WGS sequence"/>
</dbReference>
<keyword evidence="2" id="KW-0732">Signal</keyword>
<organism evidence="4 5">
    <name type="scientific">Chlamydomonas eustigma</name>
    <dbReference type="NCBI Taxonomy" id="1157962"/>
    <lineage>
        <taxon>Eukaryota</taxon>
        <taxon>Viridiplantae</taxon>
        <taxon>Chlorophyta</taxon>
        <taxon>core chlorophytes</taxon>
        <taxon>Chlorophyceae</taxon>
        <taxon>CS clade</taxon>
        <taxon>Chlamydomonadales</taxon>
        <taxon>Chlamydomonadaceae</taxon>
        <taxon>Chlamydomonas</taxon>
    </lineage>
</organism>
<accession>A0A250X9R8</accession>
<dbReference type="InterPro" id="IPR000668">
    <property type="entry name" value="Peptidase_C1A_C"/>
</dbReference>
<dbReference type="PANTHER" id="PTHR12411">
    <property type="entry name" value="CYSTEINE PROTEASE FAMILY C1-RELATED"/>
    <property type="match status" value="1"/>
</dbReference>
<dbReference type="InterPro" id="IPR038765">
    <property type="entry name" value="Papain-like_cys_pep_sf"/>
</dbReference>
<name>A0A250X9R8_9CHLO</name>
<gene>
    <name evidence="4" type="ORF">CEUSTIGMA_g7080.t1</name>
</gene>
<keyword evidence="5" id="KW-1185">Reference proteome</keyword>
<dbReference type="CDD" id="cd02248">
    <property type="entry name" value="Peptidase_C1A"/>
    <property type="match status" value="1"/>
</dbReference>
<comment type="caution">
    <text evidence="4">The sequence shown here is derived from an EMBL/GenBank/DDBJ whole genome shotgun (WGS) entry which is preliminary data.</text>
</comment>
<dbReference type="STRING" id="1157962.A0A250X9R8"/>
<protein>
    <recommendedName>
        <fullName evidence="3">Peptidase C1A papain C-terminal domain-containing protein</fullName>
    </recommendedName>
</protein>
<evidence type="ECO:0000313" key="5">
    <source>
        <dbReference type="Proteomes" id="UP000232323"/>
    </source>
</evidence>
<feature type="domain" description="Peptidase C1A papain C-terminal" evidence="3">
    <location>
        <begin position="308"/>
        <end position="556"/>
    </location>
</feature>
<dbReference type="Pfam" id="PF00112">
    <property type="entry name" value="Peptidase_C1"/>
    <property type="match status" value="1"/>
</dbReference>
<evidence type="ECO:0000256" key="1">
    <source>
        <dbReference type="ARBA" id="ARBA00008455"/>
    </source>
</evidence>
<dbReference type="SUPFAM" id="SSF54001">
    <property type="entry name" value="Cysteine proteinases"/>
    <property type="match status" value="1"/>
</dbReference>
<dbReference type="GO" id="GO:0006508">
    <property type="term" value="P:proteolysis"/>
    <property type="evidence" value="ECO:0007669"/>
    <property type="project" value="InterPro"/>
</dbReference>
<dbReference type="InterPro" id="IPR000169">
    <property type="entry name" value="Pept_cys_AS"/>
</dbReference>
<reference evidence="4 5" key="1">
    <citation type="submission" date="2017-08" db="EMBL/GenBank/DDBJ databases">
        <title>Acidophilic green algal genome provides insights into adaptation to an acidic environment.</title>
        <authorList>
            <person name="Hirooka S."/>
            <person name="Hirose Y."/>
            <person name="Kanesaki Y."/>
            <person name="Higuchi S."/>
            <person name="Fujiwara T."/>
            <person name="Onuma R."/>
            <person name="Era A."/>
            <person name="Ohbayashi R."/>
            <person name="Uzuka A."/>
            <person name="Nozaki H."/>
            <person name="Yoshikawa H."/>
            <person name="Miyagishima S.Y."/>
        </authorList>
    </citation>
    <scope>NUCLEOTIDE SEQUENCE [LARGE SCALE GENOMIC DNA]</scope>
    <source>
        <strain evidence="4 5">NIES-2499</strain>
    </source>
</reference>
<dbReference type="EMBL" id="BEGY01000044">
    <property type="protein sequence ID" value="GAX79639.1"/>
    <property type="molecule type" value="Genomic_DNA"/>
</dbReference>
<dbReference type="InterPro" id="IPR039417">
    <property type="entry name" value="Peptidase_C1A_papain-like"/>
</dbReference>
<dbReference type="SMART" id="SM00645">
    <property type="entry name" value="Pept_C1"/>
    <property type="match status" value="1"/>
</dbReference>
<evidence type="ECO:0000259" key="3">
    <source>
        <dbReference type="SMART" id="SM00645"/>
    </source>
</evidence>
<evidence type="ECO:0000256" key="2">
    <source>
        <dbReference type="SAM" id="SignalP"/>
    </source>
</evidence>
<evidence type="ECO:0000313" key="4">
    <source>
        <dbReference type="EMBL" id="GAX79639.1"/>
    </source>
</evidence>
<proteinExistence type="inferred from homology"/>
<feature type="signal peptide" evidence="2">
    <location>
        <begin position="1"/>
        <end position="20"/>
    </location>
</feature>
<dbReference type="Gene3D" id="3.90.70.10">
    <property type="entry name" value="Cysteine proteinases"/>
    <property type="match status" value="1"/>
</dbReference>
<sequence>MHTFNLAVLFLLTLYGQVFCRNQTYPNFEPYLPSKFEVSFVLSRSSVDPFQSLGTPVTIARDENHIGIHYPLQNSSAYWNLDCLSSDLSISSVQVSFFNIAPNASSNQSGGVQQRCYFAEPGYGMSLGEWIPVKEILSAWIWFEPGTWRYGGQLTTQGTPMDLWSRDVSHNSAVTNRYIQDTTNRHPLKLITQFNGDSITWDFIPDSLKTYSDNETVSLAHIPFSESEIRTSCFSTLGADVSSTCPSPKRHLQQNIYPINMPDPIPVPPNWRELEDIFQRVYTGVQPEALKEYRYMMPYQMMGSTSDQPTSFYLGSYNYTDVPDVMNQLMCGSCYAFSTAASLSSVYSQKSGQHFTFSPQYIMDCIPFVGRIKDEGTGCWGGSPGVVMDFIIDVGSVIPVQLDYPYAGVQGRCDKSISGVATGMTHYEHPNTTEQLKDAVMNHGAVSVALKAQGTFMNFKPSSSSLPSFPRNLDVGVSCKVEDSTGKLSDHAVVLVGWAPCQIPVAGPGSAPVPAPHGCWIIQNSWGANQGYQGLYFVDADPEHDCGIHVDAVIPIIPTIPTDVA</sequence>
<dbReference type="InterPro" id="IPR025660">
    <property type="entry name" value="Pept_his_AS"/>
</dbReference>
<dbReference type="GO" id="GO:0008234">
    <property type="term" value="F:cysteine-type peptidase activity"/>
    <property type="evidence" value="ECO:0007669"/>
    <property type="project" value="InterPro"/>
</dbReference>
<dbReference type="PROSITE" id="PS00639">
    <property type="entry name" value="THIOL_PROTEASE_HIS"/>
    <property type="match status" value="1"/>
</dbReference>
<dbReference type="OrthoDB" id="10253408at2759"/>
<dbReference type="PROSITE" id="PS00139">
    <property type="entry name" value="THIOL_PROTEASE_CYS"/>
    <property type="match status" value="1"/>
</dbReference>
<dbReference type="AlphaFoldDB" id="A0A250X9R8"/>
<dbReference type="InterPro" id="IPR013128">
    <property type="entry name" value="Peptidase_C1A"/>
</dbReference>
<feature type="chain" id="PRO_5018551936" description="Peptidase C1A papain C-terminal domain-containing protein" evidence="2">
    <location>
        <begin position="21"/>
        <end position="565"/>
    </location>
</feature>